<dbReference type="FunFam" id="3.50.80.10:FF:000001">
    <property type="entry name" value="D-aminoacyl-tRNA deacylase"/>
    <property type="match status" value="1"/>
</dbReference>
<dbReference type="EMBL" id="QKSB01000016">
    <property type="protein sequence ID" value="PZE15795.1"/>
    <property type="molecule type" value="Genomic_DNA"/>
</dbReference>
<name>A0A2W1N964_9FLAO</name>
<comment type="catalytic activity">
    <reaction evidence="2">
        <text>glycyl-tRNA(Ala) + H2O = tRNA(Ala) + glycine + H(+)</text>
        <dbReference type="Rhea" id="RHEA:53744"/>
        <dbReference type="Rhea" id="RHEA-COMP:9657"/>
        <dbReference type="Rhea" id="RHEA-COMP:13640"/>
        <dbReference type="ChEBI" id="CHEBI:15377"/>
        <dbReference type="ChEBI" id="CHEBI:15378"/>
        <dbReference type="ChEBI" id="CHEBI:57305"/>
        <dbReference type="ChEBI" id="CHEBI:78442"/>
        <dbReference type="ChEBI" id="CHEBI:78522"/>
    </reaction>
</comment>
<dbReference type="PANTHER" id="PTHR10472:SF5">
    <property type="entry name" value="D-AMINOACYL-TRNA DEACYLASE 1"/>
    <property type="match status" value="1"/>
</dbReference>
<comment type="similarity">
    <text evidence="1 2">Belongs to the DTD family.</text>
</comment>
<comment type="function">
    <text evidence="2">An aminoacyl-tRNA editing enzyme that deacylates mischarged D-aminoacyl-tRNAs. Also deacylates mischarged glycyl-tRNA(Ala), protecting cells against glycine mischarging by AlaRS. Acts via tRNA-based rather than protein-based catalysis; rejects L-amino acids rather than detecting D-amino acids in the active site. By recycling D-aminoacyl-tRNA to D-amino acids and free tRNA molecules, this enzyme counteracts the toxicity associated with the formation of D-aminoacyl-tRNA entities in vivo and helps enforce protein L-homochirality.</text>
</comment>
<dbReference type="HAMAP" id="MF_00518">
    <property type="entry name" value="Deacylase_Dtd"/>
    <property type="match status" value="1"/>
</dbReference>
<protein>
    <recommendedName>
        <fullName evidence="2">D-aminoacyl-tRNA deacylase</fullName>
        <shortName evidence="2">DTD</shortName>
        <ecNumber evidence="2">3.1.1.96</ecNumber>
    </recommendedName>
    <alternativeName>
        <fullName evidence="2">Gly-tRNA(Ala) deacylase</fullName>
        <ecNumber evidence="2">3.1.1.-</ecNumber>
    </alternativeName>
</protein>
<dbReference type="EC" id="3.1.1.96" evidence="2"/>
<keyword evidence="4" id="KW-1185">Reference proteome</keyword>
<feature type="short sequence motif" description="Gly-cisPro motif, important for rejection of L-amino acids" evidence="2">
    <location>
        <begin position="138"/>
        <end position="139"/>
    </location>
</feature>
<dbReference type="GO" id="GO:0106026">
    <property type="term" value="F:Gly-tRNA(Ala) deacylase activity"/>
    <property type="evidence" value="ECO:0007669"/>
    <property type="project" value="UniProtKB-UniRule"/>
</dbReference>
<dbReference type="PANTHER" id="PTHR10472">
    <property type="entry name" value="D-TYROSYL-TRNA TYR DEACYLASE"/>
    <property type="match status" value="1"/>
</dbReference>
<evidence type="ECO:0000256" key="1">
    <source>
        <dbReference type="ARBA" id="ARBA00009673"/>
    </source>
</evidence>
<dbReference type="AlphaFoldDB" id="A0A2W1N964"/>
<sequence>MRAIIQRVSNAQVRINAIEERSISRGLVLLVGIDPADTEEDIDYIVKKTVQMRLFSDEEDKMNHSLLTIEGELLCVSQFTLFAQTKKGNRPSFIGAAKPEIAIPLYNKLIEKFEIALPNKIKTGTFGADMQINLTNDGPVTIILDSKQKQ</sequence>
<dbReference type="Proteomes" id="UP000249248">
    <property type="component" value="Unassembled WGS sequence"/>
</dbReference>
<comment type="domain">
    <text evidence="2">A Gly-cisPro motif from one monomer fits into the active site of the other monomer to allow specific chiral rejection of L-amino acids.</text>
</comment>
<dbReference type="Gene3D" id="3.50.80.10">
    <property type="entry name" value="D-tyrosyl-tRNA(Tyr) deacylase"/>
    <property type="match status" value="1"/>
</dbReference>
<organism evidence="3 4">
    <name type="scientific">Putridiphycobacter roseus</name>
    <dbReference type="NCBI Taxonomy" id="2219161"/>
    <lineage>
        <taxon>Bacteria</taxon>
        <taxon>Pseudomonadati</taxon>
        <taxon>Bacteroidota</taxon>
        <taxon>Flavobacteriia</taxon>
        <taxon>Flavobacteriales</taxon>
        <taxon>Crocinitomicaceae</taxon>
        <taxon>Putridiphycobacter</taxon>
    </lineage>
</organism>
<evidence type="ECO:0000256" key="2">
    <source>
        <dbReference type="HAMAP-Rule" id="MF_00518"/>
    </source>
</evidence>
<dbReference type="RefSeq" id="WP_111064534.1">
    <property type="nucleotide sequence ID" value="NZ_JBHUCU010000030.1"/>
</dbReference>
<dbReference type="InterPro" id="IPR023509">
    <property type="entry name" value="DTD-like_sf"/>
</dbReference>
<dbReference type="GO" id="GO:0043908">
    <property type="term" value="F:Ser(Gly)-tRNA(Ala) hydrolase activity"/>
    <property type="evidence" value="ECO:0007669"/>
    <property type="project" value="UniProtKB-UniRule"/>
</dbReference>
<proteinExistence type="inferred from homology"/>
<keyword evidence="2" id="KW-0378">Hydrolase</keyword>
<dbReference type="GO" id="GO:0005737">
    <property type="term" value="C:cytoplasm"/>
    <property type="evidence" value="ECO:0007669"/>
    <property type="project" value="UniProtKB-SubCell"/>
</dbReference>
<keyword evidence="2" id="KW-0694">RNA-binding</keyword>
<dbReference type="GO" id="GO:0019478">
    <property type="term" value="P:D-amino acid catabolic process"/>
    <property type="evidence" value="ECO:0007669"/>
    <property type="project" value="UniProtKB-UniRule"/>
</dbReference>
<accession>A0A2W1N964</accession>
<gene>
    <name evidence="2" type="primary">dtd</name>
    <name evidence="3" type="ORF">DNU06_16110</name>
</gene>
<comment type="subcellular location">
    <subcellularLocation>
        <location evidence="2">Cytoplasm</location>
    </subcellularLocation>
</comment>
<comment type="caution">
    <text evidence="3">The sequence shown here is derived from an EMBL/GenBank/DDBJ whole genome shotgun (WGS) entry which is preliminary data.</text>
</comment>
<dbReference type="InterPro" id="IPR003732">
    <property type="entry name" value="Daa-tRNA_deacyls_DTD"/>
</dbReference>
<dbReference type="GO" id="GO:0000049">
    <property type="term" value="F:tRNA binding"/>
    <property type="evidence" value="ECO:0007669"/>
    <property type="project" value="UniProtKB-UniRule"/>
</dbReference>
<keyword evidence="2" id="KW-0820">tRNA-binding</keyword>
<reference evidence="3 4" key="1">
    <citation type="submission" date="2018-06" db="EMBL/GenBank/DDBJ databases">
        <title>The draft genome sequence of Crocinitomix sp. SM1701.</title>
        <authorList>
            <person name="Zhang X."/>
        </authorList>
    </citation>
    <scope>NUCLEOTIDE SEQUENCE [LARGE SCALE GENOMIC DNA]</scope>
    <source>
        <strain evidence="3 4">SM1701</strain>
    </source>
</reference>
<dbReference type="EC" id="3.1.1.-" evidence="2"/>
<evidence type="ECO:0000313" key="3">
    <source>
        <dbReference type="EMBL" id="PZE15795.1"/>
    </source>
</evidence>
<keyword evidence="2" id="KW-0963">Cytoplasm</keyword>
<dbReference type="SUPFAM" id="SSF69500">
    <property type="entry name" value="DTD-like"/>
    <property type="match status" value="1"/>
</dbReference>
<comment type="subunit">
    <text evidence="2">Homodimer.</text>
</comment>
<dbReference type="GO" id="GO:0051500">
    <property type="term" value="F:D-tyrosyl-tRNA(Tyr) deacylase activity"/>
    <property type="evidence" value="ECO:0007669"/>
    <property type="project" value="TreeGrafter"/>
</dbReference>
<evidence type="ECO:0000313" key="4">
    <source>
        <dbReference type="Proteomes" id="UP000249248"/>
    </source>
</evidence>
<dbReference type="OrthoDB" id="9801395at2"/>
<dbReference type="NCBIfam" id="TIGR00256">
    <property type="entry name" value="D-aminoacyl-tRNA deacylase"/>
    <property type="match status" value="1"/>
</dbReference>
<comment type="catalytic activity">
    <reaction evidence="2">
        <text>a D-aminoacyl-tRNA + H2O = a tRNA + a D-alpha-amino acid + H(+)</text>
        <dbReference type="Rhea" id="RHEA:13953"/>
        <dbReference type="Rhea" id="RHEA-COMP:10123"/>
        <dbReference type="Rhea" id="RHEA-COMP:10124"/>
        <dbReference type="ChEBI" id="CHEBI:15377"/>
        <dbReference type="ChEBI" id="CHEBI:15378"/>
        <dbReference type="ChEBI" id="CHEBI:59871"/>
        <dbReference type="ChEBI" id="CHEBI:78442"/>
        <dbReference type="ChEBI" id="CHEBI:79333"/>
        <dbReference type="EC" id="3.1.1.96"/>
    </reaction>
</comment>
<dbReference type="Pfam" id="PF02580">
    <property type="entry name" value="Tyr_Deacylase"/>
    <property type="match status" value="1"/>
</dbReference>